<evidence type="ECO:0000256" key="3">
    <source>
        <dbReference type="ARBA" id="ARBA00023295"/>
    </source>
</evidence>
<dbReference type="GO" id="GO:0000272">
    <property type="term" value="P:polysaccharide catabolic process"/>
    <property type="evidence" value="ECO:0007669"/>
    <property type="project" value="InterPro"/>
</dbReference>
<evidence type="ECO:0000256" key="4">
    <source>
        <dbReference type="RuleBase" id="RU361153"/>
    </source>
</evidence>
<feature type="transmembrane region" description="Helical" evidence="5">
    <location>
        <begin position="341"/>
        <end position="362"/>
    </location>
</feature>
<feature type="transmembrane region" description="Helical" evidence="5">
    <location>
        <begin position="463"/>
        <end position="484"/>
    </location>
</feature>
<feature type="chain" id="PRO_5030521414" description="Glycoside hydrolase family 5 domain-containing protein" evidence="6">
    <location>
        <begin position="20"/>
        <end position="598"/>
    </location>
</feature>
<dbReference type="EMBL" id="HBNR01017991">
    <property type="protein sequence ID" value="CAE4572265.1"/>
    <property type="molecule type" value="Transcribed_RNA"/>
</dbReference>
<sequence length="598" mass="67205">MAAVLRGIALTLLACCTAGQRAPRITQDMLPLQVSGRYVVARDGCTRVKLSCINWAGAHLRKVVPAGLHMRTPDYLAGALADIGFNCVRIVYALQMLNATKVDPLWVGNAAASRDAWVNPQLNGLSAIKVLDQVILACTRAGLAVIINNHNSDLGWCCGDNDQNGLWWNDRYPHKVWLAHVRDLTLRFSKPEYKGMVVGFDLRNEIRSSEVAGRWYVARWGRGSQEEDWRQAAMEASEYVLRNSQMLAIVEGIQYAAVLCMLAENPLPAWMANRTLYSAHQYKWTQMGLMVPTMVVNGLSTPVKVWVPSVLVFGVFIIRLKKLRARFCCLATVELRKLRMVGFAFIAVGVVLSLLAVILASLRQCSLMWRFTMVGLEILGCVFLLSGTGCAMWSFVRCCSFRGVQRRRLRIQPEAEEDGLELQRHLQGNLSPEEPWDQTPSSLRDGCCVPRHTEVSGSARQTFLFIIVLLPVCLLVSGSFVLYVHSSRWLGQLEMATKWGRFLHSEPPLPVWVGEYGPGYDTDRDAQFHYFIEGDMDLAYWQMGSENGRRQDGTFNWDSYGIFSLDYNATNLQLPDSVMSLIRQTFTPRVTSVECSKT</sequence>
<dbReference type="AlphaFoldDB" id="A0A7S4UJI4"/>
<proteinExistence type="inferred from homology"/>
<keyword evidence="6" id="KW-0732">Signal</keyword>
<dbReference type="PANTHER" id="PTHR31263:SF0">
    <property type="entry name" value="CELLULASE FAMILY PROTEIN (AFU_ORTHOLOGUE AFUA_5G14560)"/>
    <property type="match status" value="1"/>
</dbReference>
<keyword evidence="5" id="KW-1133">Transmembrane helix</keyword>
<dbReference type="PANTHER" id="PTHR31263">
    <property type="entry name" value="CELLULASE FAMILY PROTEIN (AFU_ORTHOLOGUE AFUA_5G14560)"/>
    <property type="match status" value="1"/>
</dbReference>
<feature type="domain" description="Glycoside hydrolase family 5" evidence="7">
    <location>
        <begin position="74"/>
        <end position="285"/>
    </location>
</feature>
<evidence type="ECO:0000313" key="8">
    <source>
        <dbReference type="EMBL" id="CAE4572265.1"/>
    </source>
</evidence>
<dbReference type="InterPro" id="IPR001547">
    <property type="entry name" value="Glyco_hydro_5"/>
</dbReference>
<accession>A0A7S4UJI4</accession>
<feature type="transmembrane region" description="Helical" evidence="5">
    <location>
        <begin position="374"/>
        <end position="396"/>
    </location>
</feature>
<evidence type="ECO:0000256" key="1">
    <source>
        <dbReference type="ARBA" id="ARBA00005641"/>
    </source>
</evidence>
<gene>
    <name evidence="8" type="ORF">AMON00008_LOCUS11884</name>
</gene>
<dbReference type="Gene3D" id="3.20.20.80">
    <property type="entry name" value="Glycosidases"/>
    <property type="match status" value="1"/>
</dbReference>
<dbReference type="InterPro" id="IPR017853">
    <property type="entry name" value="GH"/>
</dbReference>
<evidence type="ECO:0000256" key="2">
    <source>
        <dbReference type="ARBA" id="ARBA00022801"/>
    </source>
</evidence>
<dbReference type="GO" id="GO:0004553">
    <property type="term" value="F:hydrolase activity, hydrolyzing O-glycosyl compounds"/>
    <property type="evidence" value="ECO:0007669"/>
    <property type="project" value="InterPro"/>
</dbReference>
<organism evidence="8">
    <name type="scientific">Alexandrium monilatum</name>
    <dbReference type="NCBI Taxonomy" id="311494"/>
    <lineage>
        <taxon>Eukaryota</taxon>
        <taxon>Sar</taxon>
        <taxon>Alveolata</taxon>
        <taxon>Dinophyceae</taxon>
        <taxon>Gonyaulacales</taxon>
        <taxon>Pyrocystaceae</taxon>
        <taxon>Alexandrium</taxon>
    </lineage>
</organism>
<keyword evidence="5" id="KW-0812">Transmembrane</keyword>
<dbReference type="Pfam" id="PF00150">
    <property type="entry name" value="Cellulase"/>
    <property type="match status" value="1"/>
</dbReference>
<keyword evidence="2 4" id="KW-0378">Hydrolase</keyword>
<reference evidence="8" key="1">
    <citation type="submission" date="2021-01" db="EMBL/GenBank/DDBJ databases">
        <authorList>
            <person name="Corre E."/>
            <person name="Pelletier E."/>
            <person name="Niang G."/>
            <person name="Scheremetjew M."/>
            <person name="Finn R."/>
            <person name="Kale V."/>
            <person name="Holt S."/>
            <person name="Cochrane G."/>
            <person name="Meng A."/>
            <person name="Brown T."/>
            <person name="Cohen L."/>
        </authorList>
    </citation>
    <scope>NUCLEOTIDE SEQUENCE</scope>
    <source>
        <strain evidence="8">CCMP3105</strain>
    </source>
</reference>
<evidence type="ECO:0000259" key="7">
    <source>
        <dbReference type="Pfam" id="PF00150"/>
    </source>
</evidence>
<feature type="signal peptide" evidence="6">
    <location>
        <begin position="1"/>
        <end position="19"/>
    </location>
</feature>
<name>A0A7S4UJI4_9DINO</name>
<dbReference type="SUPFAM" id="SSF51445">
    <property type="entry name" value="(Trans)glycosidases"/>
    <property type="match status" value="1"/>
</dbReference>
<evidence type="ECO:0000256" key="5">
    <source>
        <dbReference type="SAM" id="Phobius"/>
    </source>
</evidence>
<protein>
    <recommendedName>
        <fullName evidence="7">Glycoside hydrolase family 5 domain-containing protein</fullName>
    </recommendedName>
</protein>
<keyword evidence="3 4" id="KW-0326">Glycosidase</keyword>
<evidence type="ECO:0000256" key="6">
    <source>
        <dbReference type="SAM" id="SignalP"/>
    </source>
</evidence>
<comment type="similarity">
    <text evidence="1 4">Belongs to the glycosyl hydrolase 5 (cellulase A) family.</text>
</comment>
<feature type="transmembrane region" description="Helical" evidence="5">
    <location>
        <begin position="303"/>
        <end position="320"/>
    </location>
</feature>
<keyword evidence="5" id="KW-0472">Membrane</keyword>